<dbReference type="OrthoDB" id="1114196at2759"/>
<dbReference type="EMBL" id="CACVBM020001051">
    <property type="protein sequence ID" value="CAA7026377.1"/>
    <property type="molecule type" value="Genomic_DNA"/>
</dbReference>
<dbReference type="InterPro" id="IPR024768">
    <property type="entry name" value="Marf1"/>
</dbReference>
<evidence type="ECO:0000313" key="1">
    <source>
        <dbReference type="EMBL" id="CAA7026377.1"/>
    </source>
</evidence>
<comment type="caution">
    <text evidence="1">The sequence shown here is derived from an EMBL/GenBank/DDBJ whole genome shotgun (WGS) entry which is preliminary data.</text>
</comment>
<protein>
    <recommendedName>
        <fullName evidence="3">NYN domain-containing protein</fullName>
    </recommendedName>
</protein>
<gene>
    <name evidence="1" type="ORF">MERR_LOCUS13612</name>
</gene>
<accession>A0A6D2IDZ4</accession>
<dbReference type="PANTHER" id="PTHR14379:SF22">
    <property type="entry name" value="ENDONUCLEASE OR GLYCOSYL HYDROLASE"/>
    <property type="match status" value="1"/>
</dbReference>
<organism evidence="1 2">
    <name type="scientific">Microthlaspi erraticum</name>
    <dbReference type="NCBI Taxonomy" id="1685480"/>
    <lineage>
        <taxon>Eukaryota</taxon>
        <taxon>Viridiplantae</taxon>
        <taxon>Streptophyta</taxon>
        <taxon>Embryophyta</taxon>
        <taxon>Tracheophyta</taxon>
        <taxon>Spermatophyta</taxon>
        <taxon>Magnoliopsida</taxon>
        <taxon>eudicotyledons</taxon>
        <taxon>Gunneridae</taxon>
        <taxon>Pentapetalae</taxon>
        <taxon>rosids</taxon>
        <taxon>malvids</taxon>
        <taxon>Brassicales</taxon>
        <taxon>Brassicaceae</taxon>
        <taxon>Coluteocarpeae</taxon>
        <taxon>Microthlaspi</taxon>
    </lineage>
</organism>
<dbReference type="AlphaFoldDB" id="A0A6D2IDZ4"/>
<dbReference type="PANTHER" id="PTHR14379">
    <property type="entry name" value="LIMKAIN B LKAP"/>
    <property type="match status" value="1"/>
</dbReference>
<evidence type="ECO:0008006" key="3">
    <source>
        <dbReference type="Google" id="ProtNLM"/>
    </source>
</evidence>
<keyword evidence="2" id="KW-1185">Reference proteome</keyword>
<reference evidence="1" key="1">
    <citation type="submission" date="2020-01" db="EMBL/GenBank/DDBJ databases">
        <authorList>
            <person name="Mishra B."/>
        </authorList>
    </citation>
    <scope>NUCLEOTIDE SEQUENCE [LARGE SCALE GENOMIC DNA]</scope>
</reference>
<dbReference type="Proteomes" id="UP000467841">
    <property type="component" value="Unassembled WGS sequence"/>
</dbReference>
<sequence>MSVTNDLYSWTNNNPPPATLILISDAEGPFVDSGILPGLIEDGYTIGRAFKKHPAKSPEYASQSTLWDYLLSVTAQNGKGNVKGNVKEKRKTAWVCNICIDSGYPFAGESFESWKKHSKTPQHRYQEWTHDEPTMEGQSEASVEATISNEDGVWWDLDTLLLPEQIKPYQARQSIESTFPEHSPFIISAIGNLNNISDDVLEPILSAGPEDMTDDIGNWVWNTPPPATLILISDHEEAFVKDGFLPGLKDKGYTIIRAYLRFPDFNPAYASIVMSWGFVLSEKPAPIVLSTSPRP</sequence>
<dbReference type="GO" id="GO:0010468">
    <property type="term" value="P:regulation of gene expression"/>
    <property type="evidence" value="ECO:0007669"/>
    <property type="project" value="InterPro"/>
</dbReference>
<dbReference type="GO" id="GO:0005777">
    <property type="term" value="C:peroxisome"/>
    <property type="evidence" value="ECO:0007669"/>
    <property type="project" value="InterPro"/>
</dbReference>
<evidence type="ECO:0000313" key="2">
    <source>
        <dbReference type="Proteomes" id="UP000467841"/>
    </source>
</evidence>
<proteinExistence type="predicted"/>
<name>A0A6D2IDZ4_9BRAS</name>